<evidence type="ECO:0000313" key="3">
    <source>
        <dbReference type="EMBL" id="RAK52367.1"/>
    </source>
</evidence>
<dbReference type="Proteomes" id="UP000249725">
    <property type="component" value="Unassembled WGS sequence"/>
</dbReference>
<sequence>MSRIRRLAADQSGASLVELALVLPIFLALLIGTIQIAILEVMSVNFNNAVLEASRAIRTNNGPATTAAQFRQAICNEMAGRDTCLQKVKIAVQSFSNFDEAVKPPKIVGEPFDSGRAEQIVLVTATYSWPMLMPFAADSFPRAADGLHVEIVARTMFKNEPWWIG</sequence>
<reference evidence="4" key="1">
    <citation type="submission" date="2018-05" db="EMBL/GenBank/DDBJ databases">
        <authorList>
            <person name="Li X."/>
        </authorList>
    </citation>
    <scope>NUCLEOTIDE SEQUENCE [LARGE SCALE GENOMIC DNA]</scope>
    <source>
        <strain evidence="4">YIM 73061</strain>
    </source>
</reference>
<dbReference type="AlphaFoldDB" id="A0A328ACZ1"/>
<evidence type="ECO:0000313" key="4">
    <source>
        <dbReference type="Proteomes" id="UP000249725"/>
    </source>
</evidence>
<protein>
    <recommendedName>
        <fullName evidence="2">TadE-like domain-containing protein</fullName>
    </recommendedName>
</protein>
<feature type="domain" description="TadE-like" evidence="2">
    <location>
        <begin position="13"/>
        <end position="55"/>
    </location>
</feature>
<keyword evidence="1" id="KW-0472">Membrane</keyword>
<gene>
    <name evidence="3" type="ORF">DJ018_14650</name>
</gene>
<keyword evidence="1" id="KW-0812">Transmembrane</keyword>
<name>A0A328ACZ1_9CAUL</name>
<evidence type="ECO:0000256" key="1">
    <source>
        <dbReference type="SAM" id="Phobius"/>
    </source>
</evidence>
<organism evidence="3 4">
    <name type="scientific">Phenylobacterium deserti</name>
    <dbReference type="NCBI Taxonomy" id="1914756"/>
    <lineage>
        <taxon>Bacteria</taxon>
        <taxon>Pseudomonadati</taxon>
        <taxon>Pseudomonadota</taxon>
        <taxon>Alphaproteobacteria</taxon>
        <taxon>Caulobacterales</taxon>
        <taxon>Caulobacteraceae</taxon>
        <taxon>Phenylobacterium</taxon>
    </lineage>
</organism>
<dbReference type="Pfam" id="PF07811">
    <property type="entry name" value="TadE"/>
    <property type="match status" value="1"/>
</dbReference>
<proteinExistence type="predicted"/>
<keyword evidence="1" id="KW-1133">Transmembrane helix</keyword>
<evidence type="ECO:0000259" key="2">
    <source>
        <dbReference type="Pfam" id="PF07811"/>
    </source>
</evidence>
<dbReference type="EMBL" id="QFYR01000003">
    <property type="protein sequence ID" value="RAK52367.1"/>
    <property type="molecule type" value="Genomic_DNA"/>
</dbReference>
<keyword evidence="4" id="KW-1185">Reference proteome</keyword>
<accession>A0A328ACZ1</accession>
<comment type="caution">
    <text evidence="3">The sequence shown here is derived from an EMBL/GenBank/DDBJ whole genome shotgun (WGS) entry which is preliminary data.</text>
</comment>
<dbReference type="InterPro" id="IPR012495">
    <property type="entry name" value="TadE-like_dom"/>
</dbReference>
<feature type="transmembrane region" description="Helical" evidence="1">
    <location>
        <begin position="12"/>
        <end position="38"/>
    </location>
</feature>
<dbReference type="RefSeq" id="WP_111515691.1">
    <property type="nucleotide sequence ID" value="NZ_QFYR01000003.1"/>
</dbReference>
<dbReference type="OrthoDB" id="7990385at2"/>